<dbReference type="GO" id="GO:0005737">
    <property type="term" value="C:cytoplasm"/>
    <property type="evidence" value="ECO:0007669"/>
    <property type="project" value="UniProtKB-SubCell"/>
</dbReference>
<reference evidence="12" key="1">
    <citation type="submission" date="2021-07" db="EMBL/GenBank/DDBJ databases">
        <title>Elsinoe batatas strain:CRI-CJ2 Genome sequencing and assembly.</title>
        <authorList>
            <person name="Huang L."/>
        </authorList>
    </citation>
    <scope>NUCLEOTIDE SEQUENCE</scope>
    <source>
        <strain evidence="12">CRI-CJ2</strain>
    </source>
</reference>
<evidence type="ECO:0000256" key="4">
    <source>
        <dbReference type="ARBA" id="ARBA00022771"/>
    </source>
</evidence>
<evidence type="ECO:0000256" key="6">
    <source>
        <dbReference type="ARBA" id="ARBA00022833"/>
    </source>
</evidence>
<keyword evidence="5" id="KW-0378">Hydrolase</keyword>
<keyword evidence="2" id="KW-0963">Cytoplasm</keyword>
<evidence type="ECO:0000259" key="11">
    <source>
        <dbReference type="PROSITE" id="PS51981"/>
    </source>
</evidence>
<dbReference type="InterPro" id="IPR041367">
    <property type="entry name" value="Znf-CCCH_4"/>
</dbReference>
<feature type="domain" description="RZ-type" evidence="11">
    <location>
        <begin position="1592"/>
        <end position="1667"/>
    </location>
</feature>
<dbReference type="OrthoDB" id="2423195at2759"/>
<dbReference type="Pfam" id="PF20173">
    <property type="entry name" value="ZnF_RZ-type"/>
    <property type="match status" value="1"/>
</dbReference>
<dbReference type="InterPro" id="IPR041679">
    <property type="entry name" value="DNA2/NAM7-like_C"/>
</dbReference>
<dbReference type="Gene3D" id="3.40.50.300">
    <property type="entry name" value="P-loop containing nucleotide triphosphate hydrolases"/>
    <property type="match status" value="2"/>
</dbReference>
<dbReference type="Pfam" id="PF13086">
    <property type="entry name" value="AAA_11"/>
    <property type="match status" value="1"/>
</dbReference>
<feature type="zinc finger region" description="C3H1-type" evidence="8">
    <location>
        <begin position="3"/>
        <end position="30"/>
    </location>
</feature>
<evidence type="ECO:0008006" key="14">
    <source>
        <dbReference type="Google" id="ProtNLM"/>
    </source>
</evidence>
<dbReference type="InterPro" id="IPR027417">
    <property type="entry name" value="P-loop_NTPase"/>
</dbReference>
<evidence type="ECO:0000256" key="5">
    <source>
        <dbReference type="ARBA" id="ARBA00022806"/>
    </source>
</evidence>
<dbReference type="PANTHER" id="PTHR10887:SF445">
    <property type="entry name" value="NFX1-TYPE ZINC FINGER-CONTAINING PROTEIN 1"/>
    <property type="match status" value="1"/>
</dbReference>
<dbReference type="Pfam" id="PF13087">
    <property type="entry name" value="AAA_12"/>
    <property type="match status" value="1"/>
</dbReference>
<evidence type="ECO:0000256" key="2">
    <source>
        <dbReference type="ARBA" id="ARBA00022490"/>
    </source>
</evidence>
<evidence type="ECO:0000256" key="1">
    <source>
        <dbReference type="ARBA" id="ARBA00004496"/>
    </source>
</evidence>
<comment type="subcellular location">
    <subcellularLocation>
        <location evidence="1">Cytoplasm</location>
    </subcellularLocation>
</comment>
<keyword evidence="7" id="KW-0391">Immunity</keyword>
<accession>A0A8K0LAK8</accession>
<dbReference type="InterPro" id="IPR000571">
    <property type="entry name" value="Znf_CCCH"/>
</dbReference>
<dbReference type="FunFam" id="3.40.50.300:FF:001660">
    <property type="entry name" value="NF-X1 finger and helicase protein, putative"/>
    <property type="match status" value="1"/>
</dbReference>
<dbReference type="InterPro" id="IPR047187">
    <property type="entry name" value="SF1_C_Upf1"/>
</dbReference>
<dbReference type="GO" id="GO:0031380">
    <property type="term" value="C:nuclear RNA-directed RNA polymerase complex"/>
    <property type="evidence" value="ECO:0007669"/>
    <property type="project" value="TreeGrafter"/>
</dbReference>
<dbReference type="InterPro" id="IPR045055">
    <property type="entry name" value="DNA2/NAM7-like"/>
</dbReference>
<organism evidence="12 13">
    <name type="scientific">Elsinoe batatas</name>
    <dbReference type="NCBI Taxonomy" id="2601811"/>
    <lineage>
        <taxon>Eukaryota</taxon>
        <taxon>Fungi</taxon>
        <taxon>Dikarya</taxon>
        <taxon>Ascomycota</taxon>
        <taxon>Pezizomycotina</taxon>
        <taxon>Dothideomycetes</taxon>
        <taxon>Dothideomycetidae</taxon>
        <taxon>Myriangiales</taxon>
        <taxon>Elsinoaceae</taxon>
        <taxon>Elsinoe</taxon>
    </lineage>
</organism>
<keyword evidence="4 8" id="KW-0863">Zinc-finger</keyword>
<keyword evidence="3 8" id="KW-0479">Metal-binding</keyword>
<dbReference type="PROSITE" id="PS50103">
    <property type="entry name" value="ZF_C3H1"/>
    <property type="match status" value="1"/>
</dbReference>
<keyword evidence="5" id="KW-0547">Nucleotide-binding</keyword>
<feature type="domain" description="C3H1-type" evidence="10">
    <location>
        <begin position="3"/>
        <end position="30"/>
    </location>
</feature>
<feature type="compositionally biased region" description="Basic residues" evidence="9">
    <location>
        <begin position="759"/>
        <end position="770"/>
    </location>
</feature>
<dbReference type="PANTHER" id="PTHR10887">
    <property type="entry name" value="DNA2/NAM7 HELICASE FAMILY"/>
    <property type="match status" value="1"/>
</dbReference>
<dbReference type="InterPro" id="IPR041677">
    <property type="entry name" value="DNA2/NAM7_AAA_11"/>
</dbReference>
<dbReference type="InterPro" id="IPR046439">
    <property type="entry name" value="ZF_RZ_dom"/>
</dbReference>
<dbReference type="PROSITE" id="PS51981">
    <property type="entry name" value="ZF_RZ"/>
    <property type="match status" value="1"/>
</dbReference>
<dbReference type="CDD" id="cd17936">
    <property type="entry name" value="EEXXEc_NFX1"/>
    <property type="match status" value="1"/>
</dbReference>
<dbReference type="EMBL" id="JAESVG020000002">
    <property type="protein sequence ID" value="KAG8630565.1"/>
    <property type="molecule type" value="Genomic_DNA"/>
</dbReference>
<keyword evidence="6 8" id="KW-0862">Zinc</keyword>
<dbReference type="SUPFAM" id="SSF52540">
    <property type="entry name" value="P-loop containing nucleoside triphosphate hydrolases"/>
    <property type="match status" value="1"/>
</dbReference>
<comment type="caution">
    <text evidence="12">The sequence shown here is derived from an EMBL/GenBank/DDBJ whole genome shotgun (WGS) entry which is preliminary data.</text>
</comment>
<dbReference type="Gene3D" id="4.10.1000.10">
    <property type="entry name" value="Zinc finger, CCCH-type"/>
    <property type="match status" value="1"/>
</dbReference>
<keyword evidence="5" id="KW-0067">ATP-binding</keyword>
<evidence type="ECO:0000256" key="8">
    <source>
        <dbReference type="PROSITE-ProRule" id="PRU00723"/>
    </source>
</evidence>
<evidence type="ECO:0000256" key="7">
    <source>
        <dbReference type="ARBA" id="ARBA00022859"/>
    </source>
</evidence>
<evidence type="ECO:0000256" key="9">
    <source>
        <dbReference type="SAM" id="MobiDB-lite"/>
    </source>
</evidence>
<dbReference type="CDD" id="cd18808">
    <property type="entry name" value="SF1_C_Upf1"/>
    <property type="match status" value="1"/>
</dbReference>
<proteinExistence type="predicted"/>
<feature type="compositionally biased region" description="Basic and acidic residues" evidence="9">
    <location>
        <begin position="748"/>
        <end position="758"/>
    </location>
</feature>
<dbReference type="GO" id="GO:0031048">
    <property type="term" value="P:regulatory ncRNA-mediated heterochromatin formation"/>
    <property type="evidence" value="ECO:0007669"/>
    <property type="project" value="TreeGrafter"/>
</dbReference>
<evidence type="ECO:0000313" key="13">
    <source>
        <dbReference type="Proteomes" id="UP000809789"/>
    </source>
</evidence>
<dbReference type="GO" id="GO:0002376">
    <property type="term" value="P:immune system process"/>
    <property type="evidence" value="ECO:0007669"/>
    <property type="project" value="UniProtKB-KW"/>
</dbReference>
<evidence type="ECO:0000313" key="12">
    <source>
        <dbReference type="EMBL" id="KAG8630565.1"/>
    </source>
</evidence>
<keyword evidence="5" id="KW-0347">Helicase</keyword>
<evidence type="ECO:0000256" key="3">
    <source>
        <dbReference type="ARBA" id="ARBA00022723"/>
    </source>
</evidence>
<feature type="region of interest" description="Disordered" evidence="9">
    <location>
        <begin position="748"/>
        <end position="786"/>
    </location>
</feature>
<dbReference type="Proteomes" id="UP000809789">
    <property type="component" value="Unassembled WGS sequence"/>
</dbReference>
<dbReference type="GO" id="GO:0004386">
    <property type="term" value="F:helicase activity"/>
    <property type="evidence" value="ECO:0007669"/>
    <property type="project" value="InterPro"/>
</dbReference>
<dbReference type="GO" id="GO:0008270">
    <property type="term" value="F:zinc ion binding"/>
    <property type="evidence" value="ECO:0007669"/>
    <property type="project" value="UniProtKB-KW"/>
</dbReference>
<keyword evidence="13" id="KW-1185">Reference proteome</keyword>
<dbReference type="Pfam" id="PF18044">
    <property type="entry name" value="zf-CCCH_4"/>
    <property type="match status" value="1"/>
</dbReference>
<evidence type="ECO:0000259" key="10">
    <source>
        <dbReference type="PROSITE" id="PS50103"/>
    </source>
</evidence>
<name>A0A8K0LAK8_9PEZI</name>
<protein>
    <recommendedName>
        <fullName evidence="14">NFX1-type zinc finger-containing protein 1</fullName>
    </recommendedName>
</protein>
<gene>
    <name evidence="12" type="ORF">KVT40_002184</name>
</gene>
<sequence length="1675" mass="186675">MNEPKKRPCRFLLAGKCTYGAKCKWSHDMTMINNIPASGRNLIDWTGKLHSPRPLGHNVGAFFRQAQALLEADVTARQEIISSLATDKGCAKMEELFNIDWTRLHDQGFVNRFGSDFIPLLQVVTDHRIISSGVLEAHTGIIFNFLFGRGGQRGKRIFEICLDYLDKARAVGEAIGPNLVMTTLLFSLVVQTAQNARITPAYQNIFDRLVATAEHPDNTNTHADIHASRRHLREAAVSLEHGKDVPFLQQQITRSGQPQTTTFHLARAGPGEHGDSPARHDNDKEDIQDIQILPTYQEIVSTQPEYLPLLDADTWHKAGVQGLLDRNFRLLREDTIGQLRDTVRTELDRVNQQEDADGSKLHRHWSLDNVSIEAPYFDAYRGLEVVAAFDQPEHIHDMTLKERKTHWEHSRRLQPDSVVCLLTPHGKLIFCHVTREFRDTHGKKKAEDDRFPPPSRASVSLVDNPRRASVLLRPVDLGSRSVEDLIYVHALGDLAGNCTLVEFPGVLLPAFMPTLQALQALSKSGTVPFSEFLTSTERGDQQVMSPPVYATLPNFSFDLNVICADGKTMAVDPNNITTTSRRQLTDSSHLDPSQSQTLLDALSRRLALLQGPPGTGKSFVGVHLARVLVAAKNSAALGPIICVCYTNHALDQLLEHLLDNGITQVIRMGSASKSERISKLNIRDLAKKDDVTKVEKHEMWKTRVAMEGQAGNINTALQQLHGCGTAHGLKHFLQSFNPNHATQLFGAEKTDSDWEEQKSKKHKSPQRRLRTWLNGGRKPGPHTTDRTEDELLNVDLSDMSHQERACIHQAWIKTMFDQGYEAIEPARAAFVAARDRLQIVRSELDLRVLEQADIIGLTTSGLARNLPTLRKLSSKVLLCEEAGEVLEAHLLTALMPQIEHAILIGDHLQLRPHVQYQLSRESREGEKYSLDLSLFERLVNQGEETGFNVPYSTLHTQRRMHPAIAELVRSTLYPSLIDEPPAYAPVQGMQKRLFWFDHDNHEDSNHGPGGTHASHSNDFEVEMVTALVSHLIKQGQRGPDEIAVLTPYLGQLRKLRASLSGLFELMVDDRDEEDLERAGLADAPTTSLISKTSLAQAVRVATVDNFQGEEAPIVVISLVRSNERHQCGFLKTSNRINVLLSRAQQGMYIIGDAATCAGVPMWKNVIDIMDANDNIGHTLPIECPRHEEHKMEVETPDDFLRLAPDGPSLCGERCPPAELCQDCCDEDIKETQVDLIMFSTYSEIDLDDTPCIFLPCGHILTVESMDGLVGLANYYEIGVDGHPTAVRDLPYALDIDQAKVNCPTCRKSLRNTARYGRPIRSALLIQSTLKFITWSNTGYVNLLNEFLDLKAELAAMHDFSTITPTDLDLKGGNDAMVKIISQLPGSHRYQRIVKFRKNLSKFAHQVQQSEQPFRKVQDLVNFANRRKASDDQVQFSFPASSVLQTKSSRMAACLILRSDLLIITDYLTIHRNSPGSSKTSRTIDTSVGRKRCEELITICASGKHPMQEAECHLFLAQFAAIEVNFSSAVGAEDTTAVKENWDDEHPLRQMARFHLDAAHAIHAALPAETKALAADLELTEKMLTDGVFYSDVSDEEIRAVVSAMEREFRSTGHWYRCPNGHPFTVGECGGPMQLARCSECGAEVGGQHHVAAEGVTRAGDLGEIERGVQRMGIQG</sequence>